<dbReference type="EMBL" id="BNAB01000011">
    <property type="protein sequence ID" value="GHE02929.1"/>
    <property type="molecule type" value="Genomic_DNA"/>
</dbReference>
<evidence type="ECO:0000313" key="3">
    <source>
        <dbReference type="EMBL" id="GHE02929.1"/>
    </source>
</evidence>
<feature type="domain" description="DDE" evidence="2">
    <location>
        <begin position="21"/>
        <end position="125"/>
    </location>
</feature>
<reference evidence="3" key="2">
    <citation type="submission" date="2023-06" db="EMBL/GenBank/DDBJ databases">
        <authorList>
            <person name="Sun Q."/>
            <person name="Zhou Y."/>
        </authorList>
    </citation>
    <scope>NUCLEOTIDE SEQUENCE</scope>
    <source>
        <strain evidence="3">CGMCC 1.10859</strain>
    </source>
</reference>
<dbReference type="PANTHER" id="PTHR35528:SF3">
    <property type="entry name" value="BLL1675 PROTEIN"/>
    <property type="match status" value="1"/>
</dbReference>
<evidence type="ECO:0000313" key="4">
    <source>
        <dbReference type="Proteomes" id="UP000634647"/>
    </source>
</evidence>
<evidence type="ECO:0000259" key="2">
    <source>
        <dbReference type="Pfam" id="PF13610"/>
    </source>
</evidence>
<proteinExistence type="predicted"/>
<comment type="caution">
    <text evidence="3">The sequence shown here is derived from an EMBL/GenBank/DDBJ whole genome shotgun (WGS) entry which is preliminary data.</text>
</comment>
<feature type="compositionally biased region" description="Polar residues" evidence="1">
    <location>
        <begin position="82"/>
        <end position="94"/>
    </location>
</feature>
<reference evidence="3" key="1">
    <citation type="journal article" date="2014" name="Int. J. Syst. Evol. Microbiol.">
        <title>Complete genome sequence of Corynebacterium casei LMG S-19264T (=DSM 44701T), isolated from a smear-ripened cheese.</title>
        <authorList>
            <consortium name="US DOE Joint Genome Institute (JGI-PGF)"/>
            <person name="Walter F."/>
            <person name="Albersmeier A."/>
            <person name="Kalinowski J."/>
            <person name="Ruckert C."/>
        </authorList>
    </citation>
    <scope>NUCLEOTIDE SEQUENCE</scope>
    <source>
        <strain evidence="3">CGMCC 1.10859</strain>
    </source>
</reference>
<dbReference type="InterPro" id="IPR032874">
    <property type="entry name" value="DDE_dom"/>
</dbReference>
<evidence type="ECO:0000256" key="1">
    <source>
        <dbReference type="SAM" id="MobiDB-lite"/>
    </source>
</evidence>
<dbReference type="Pfam" id="PF13610">
    <property type="entry name" value="DDE_Tnp_IS240"/>
    <property type="match status" value="1"/>
</dbReference>
<accession>A0AAN4ZZT1</accession>
<organism evidence="3 4">
    <name type="scientific">Allgaiera indica</name>
    <dbReference type="NCBI Taxonomy" id="765699"/>
    <lineage>
        <taxon>Bacteria</taxon>
        <taxon>Pseudomonadati</taxon>
        <taxon>Pseudomonadota</taxon>
        <taxon>Alphaproteobacteria</taxon>
        <taxon>Rhodobacterales</taxon>
        <taxon>Paracoccaceae</taxon>
        <taxon>Allgaiera</taxon>
    </lineage>
</organism>
<dbReference type="AlphaFoldDB" id="A0AAN4ZZT1"/>
<sequence length="185" mass="20757">MPPGYQPGFKNESPQGFVQQSQGEVLDIMVQSKRGRKAALKFLRKLLKRQGHVPGAIVTDRLRSYGAALRELGLTDRHVTGGRSNNRAEVSNQPTRRRERQQIQFKSPGSEQRFRSSHTAIANHFNVQRHLISRRRLKTLRAEASADWHEIVAAQGCLRKVLLAITIYRDSANAGVLGPMAVNGR</sequence>
<dbReference type="Proteomes" id="UP000634647">
    <property type="component" value="Unassembled WGS sequence"/>
</dbReference>
<name>A0AAN4ZZT1_9RHOB</name>
<dbReference type="InterPro" id="IPR052183">
    <property type="entry name" value="IS_Transposase"/>
</dbReference>
<feature type="region of interest" description="Disordered" evidence="1">
    <location>
        <begin position="78"/>
        <end position="114"/>
    </location>
</feature>
<dbReference type="PANTHER" id="PTHR35528">
    <property type="entry name" value="BLL1675 PROTEIN"/>
    <property type="match status" value="1"/>
</dbReference>
<protein>
    <recommendedName>
        <fullName evidence="2">DDE domain-containing protein</fullName>
    </recommendedName>
</protein>
<gene>
    <name evidence="3" type="ORF">GCM10008024_24270</name>
</gene>